<keyword evidence="2" id="KW-1185">Reference proteome</keyword>
<accession>A0A7J7G6A9</accession>
<dbReference type="EMBL" id="JACBKZ010000013">
    <property type="protein sequence ID" value="KAF5934884.1"/>
    <property type="molecule type" value="Genomic_DNA"/>
</dbReference>
<evidence type="ECO:0000313" key="1">
    <source>
        <dbReference type="EMBL" id="KAF5934884.1"/>
    </source>
</evidence>
<evidence type="ECO:0000313" key="2">
    <source>
        <dbReference type="Proteomes" id="UP000593564"/>
    </source>
</evidence>
<gene>
    <name evidence="1" type="ORF">HYC85_026013</name>
</gene>
<proteinExistence type="predicted"/>
<sequence>MSYDPLAPPKFYPVKRFCNTIPKLIIKIRIIALALLEVLESANDDVSLREG</sequence>
<protein>
    <submittedName>
        <fullName evidence="1">Uncharacterized protein</fullName>
    </submittedName>
</protein>
<reference evidence="1 2" key="2">
    <citation type="submission" date="2020-07" db="EMBL/GenBank/DDBJ databases">
        <title>Genome assembly of wild tea tree DASZ reveals pedigree and selection history of tea varieties.</title>
        <authorList>
            <person name="Zhang W."/>
        </authorList>
    </citation>
    <scope>NUCLEOTIDE SEQUENCE [LARGE SCALE GENOMIC DNA]</scope>
    <source>
        <strain evidence="2">cv. G240</strain>
        <tissue evidence="1">Leaf</tissue>
    </source>
</reference>
<organism evidence="1 2">
    <name type="scientific">Camellia sinensis</name>
    <name type="common">Tea plant</name>
    <name type="synonym">Thea sinensis</name>
    <dbReference type="NCBI Taxonomy" id="4442"/>
    <lineage>
        <taxon>Eukaryota</taxon>
        <taxon>Viridiplantae</taxon>
        <taxon>Streptophyta</taxon>
        <taxon>Embryophyta</taxon>
        <taxon>Tracheophyta</taxon>
        <taxon>Spermatophyta</taxon>
        <taxon>Magnoliopsida</taxon>
        <taxon>eudicotyledons</taxon>
        <taxon>Gunneridae</taxon>
        <taxon>Pentapetalae</taxon>
        <taxon>asterids</taxon>
        <taxon>Ericales</taxon>
        <taxon>Theaceae</taxon>
        <taxon>Camellia</taxon>
    </lineage>
</organism>
<dbReference type="Proteomes" id="UP000593564">
    <property type="component" value="Unassembled WGS sequence"/>
</dbReference>
<name>A0A7J7G6A9_CAMSI</name>
<reference evidence="2" key="1">
    <citation type="journal article" date="2020" name="Nat. Commun.">
        <title>Genome assembly of wild tea tree DASZ reveals pedigree and selection history of tea varieties.</title>
        <authorList>
            <person name="Zhang W."/>
            <person name="Zhang Y."/>
            <person name="Qiu H."/>
            <person name="Guo Y."/>
            <person name="Wan H."/>
            <person name="Zhang X."/>
            <person name="Scossa F."/>
            <person name="Alseekh S."/>
            <person name="Zhang Q."/>
            <person name="Wang P."/>
            <person name="Xu L."/>
            <person name="Schmidt M.H."/>
            <person name="Jia X."/>
            <person name="Li D."/>
            <person name="Zhu A."/>
            <person name="Guo F."/>
            <person name="Chen W."/>
            <person name="Ni D."/>
            <person name="Usadel B."/>
            <person name="Fernie A.R."/>
            <person name="Wen W."/>
        </authorList>
    </citation>
    <scope>NUCLEOTIDE SEQUENCE [LARGE SCALE GENOMIC DNA]</scope>
    <source>
        <strain evidence="2">cv. G240</strain>
    </source>
</reference>
<comment type="caution">
    <text evidence="1">The sequence shown here is derived from an EMBL/GenBank/DDBJ whole genome shotgun (WGS) entry which is preliminary data.</text>
</comment>
<dbReference type="AlphaFoldDB" id="A0A7J7G6A9"/>